<dbReference type="Pfam" id="PF13637">
    <property type="entry name" value="Ank_4"/>
    <property type="match status" value="1"/>
</dbReference>
<feature type="repeat" description="ANK" evidence="3">
    <location>
        <begin position="1067"/>
        <end position="1103"/>
    </location>
</feature>
<dbReference type="Gene3D" id="3.40.50.300">
    <property type="entry name" value="P-loop containing nucleotide triphosphate hydrolases"/>
    <property type="match status" value="1"/>
</dbReference>
<dbReference type="SUPFAM" id="SSF53167">
    <property type="entry name" value="Purine and uridine phosphorylases"/>
    <property type="match status" value="1"/>
</dbReference>
<accession>A0A9P8HFX0</accession>
<feature type="region of interest" description="Disordered" evidence="4">
    <location>
        <begin position="1496"/>
        <end position="1516"/>
    </location>
</feature>
<dbReference type="Pfam" id="PF12796">
    <property type="entry name" value="Ank_2"/>
    <property type="match status" value="5"/>
</dbReference>
<dbReference type="SUPFAM" id="SSF52540">
    <property type="entry name" value="P-loop containing nucleoside triphosphate hydrolases"/>
    <property type="match status" value="1"/>
</dbReference>
<sequence length="1516" mass="168830">MSNPNDYVVGWICAISTELVAARAFLDEEHDPPDAVSPHDNNIYTLGKMGKHNIVIAALPDGEYGISAAASVARDMLHSFPNARIGLMVGIGGGVPGKHDIRLGDVVVSTTQHEHGGIFQYDFGKTIQAQAFQNTMFLDQPPTLLRSAVGDLKARYESDGHQFQEAMKSILAKKPKLRKKYQRPDPRTDRLYLNNAVHPFSSNEGCEIACSDSMLVPRAQRAEDEDDPTIHYGLIASGNQLMKDALVRDQLASEKDVLCFEMEAAGLMNHFPCLVVRGICDYSDSHKNEIWQGYAAMTAAAYAKDLVGRIPPTKIEAENRIADVLSGMKQSVDRLVSVYHDQRNIDILNWLTPFNYSAQLSDYLRRRQQGTGEWLLRSSQFQMWVKNENQTLFCPGMPGAGKTIQTSVVVDHLQSSFQEDQKAGIAYFFFDYKRQDEQTINALLALFLKQLAASQSSLPEEVHKLYEKHNTQNKQTRPSTEELIGVLKSVITIYSRTFIMIDALDECRLSNGTRIILSCIYKLRSETKANFFITSRFNEDISGAFSGIPTLEIRASDEDVQRYLRRNMVYLPKFVYKDPSLQKEIIDSILKAVQGMFLVAQFHLGSLRGKTTPNQITLALQNLATGSDAYEQIYTKTMERIVSQYKEHKQLASSILSWLTFSKRPMRVAELQYVLGVMPKESYFDKRNMPSIELMVSVCAGLVTIDKDSNIIRLVHYTTQQYFQQTFEKWLPESHCELTIACITYFSYDVFKPKAGGWDRETLGSHPFYDYALLYWGDHAREDSILREVVMEFLKDAERIESYCKMSGALLPSPSGFPFSLLERQNTGLHLAAWFGLTAAVGQLLKSNTDIAATNRQGYTALDIAAGRDHKDVAQLLIDNKADIEANYRIHYTPLHIAAYEGREDMVRLLLDNNANIETVDEYGVTPLHTAIMENKTAVVQLLLDRDADIKTADKDGYTPLQLAVAYVSEPEITALLLSKGAQVDAPCIGQNGKTPLLMIVRNELHPDWSIGEYEMDIAQLLLRYGADIKATNEEGNTALHISAEGELELAELLLSNGAEVNATNDYGETPLFGAIISYYGELSMPVVQLLLNNGADVNIATNSGQTPLHFAVRSQEAITELLNKGANVHATDKRGRTPLFEAIDPEFWDEDRESVIQLLLDNGADVNAMDNRGNTPLLYAIERKHDSKQHAFQFLLINGANIHAADESGNTLLHQAVKSGHEVAVKLLLIHGANVHATNNSGKTPVFYAICNYKRHLVEPMLNHGANVQVTDENGNTLLHQAVKSGHEVEVELLLNHGANVQVTDENGNTPLHHAVQRTEKKHPNRSIAAQLLNKGAKVNAVNNDGKTPFFDLIVNIGIFSSDELMLFVKLLLGYGADVQTIDKYGNTPLHLAVIFGDLALAALLLSEGANANVANNNGKTPLLKLMESEWSKALNRVETFVQLLLDYGADLHATDASGRTVLDMALKMQGKRVVSFLCCKGASRAQDMKTEDLETVRGRESGEIHQERAEQQLK</sequence>
<reference evidence="7 8" key="1">
    <citation type="submission" date="2021-08" db="EMBL/GenBank/DDBJ databases">
        <title>The highly contiguous genome resource for Trichoderma semiorbis FJ059, a fungal antagonistic to plant pathogens.</title>
        <authorList>
            <person name="Liu T."/>
        </authorList>
    </citation>
    <scope>NUCLEOTIDE SEQUENCE [LARGE SCALE GENOMIC DNA]</scope>
    <source>
        <strain evidence="7 8">FJ059</strain>
    </source>
</reference>
<keyword evidence="2 3" id="KW-0040">ANK repeat</keyword>
<feature type="repeat" description="ANK" evidence="3">
    <location>
        <begin position="1209"/>
        <end position="1241"/>
    </location>
</feature>
<feature type="repeat" description="ANK" evidence="3">
    <location>
        <begin position="1275"/>
        <end position="1307"/>
    </location>
</feature>
<comment type="caution">
    <text evidence="7">The sequence shown here is derived from an EMBL/GenBank/DDBJ whole genome shotgun (WGS) entry which is preliminary data.</text>
</comment>
<evidence type="ECO:0000256" key="2">
    <source>
        <dbReference type="ARBA" id="ARBA00023043"/>
    </source>
</evidence>
<dbReference type="InterPro" id="IPR035994">
    <property type="entry name" value="Nucleoside_phosphorylase_sf"/>
</dbReference>
<dbReference type="InterPro" id="IPR056884">
    <property type="entry name" value="NPHP3-like_N"/>
</dbReference>
<feature type="repeat" description="ANK" evidence="3">
    <location>
        <begin position="1386"/>
        <end position="1418"/>
    </location>
</feature>
<dbReference type="Proteomes" id="UP000826573">
    <property type="component" value="Unassembled WGS sequence"/>
</dbReference>
<feature type="domain" description="GPI inositol-deacylase winged helix" evidence="5">
    <location>
        <begin position="644"/>
        <end position="723"/>
    </location>
</feature>
<dbReference type="Gene3D" id="1.25.40.20">
    <property type="entry name" value="Ankyrin repeat-containing domain"/>
    <property type="match status" value="6"/>
</dbReference>
<keyword evidence="8" id="KW-1185">Reference proteome</keyword>
<evidence type="ECO:0008006" key="9">
    <source>
        <dbReference type="Google" id="ProtNLM"/>
    </source>
</evidence>
<dbReference type="Pfam" id="PF00023">
    <property type="entry name" value="Ank"/>
    <property type="match status" value="2"/>
</dbReference>
<gene>
    <name evidence="7" type="ORF">TsFJ059_002145</name>
</gene>
<dbReference type="PANTHER" id="PTHR24198">
    <property type="entry name" value="ANKYRIN REPEAT AND PROTEIN KINASE DOMAIN-CONTAINING PROTEIN"/>
    <property type="match status" value="1"/>
</dbReference>
<feature type="repeat" description="ANK" evidence="3">
    <location>
        <begin position="890"/>
        <end position="922"/>
    </location>
</feature>
<proteinExistence type="predicted"/>
<dbReference type="SUPFAM" id="SSF48403">
    <property type="entry name" value="Ankyrin repeat"/>
    <property type="match status" value="2"/>
</dbReference>
<dbReference type="InterPro" id="IPR002110">
    <property type="entry name" value="Ankyrin_rpt"/>
</dbReference>
<feature type="repeat" description="ANK" evidence="3">
    <location>
        <begin position="1135"/>
        <end position="1172"/>
    </location>
</feature>
<dbReference type="PROSITE" id="PS50297">
    <property type="entry name" value="ANK_REP_REGION"/>
    <property type="match status" value="11"/>
</dbReference>
<dbReference type="InterPro" id="IPR027417">
    <property type="entry name" value="P-loop_NTPase"/>
</dbReference>
<feature type="repeat" description="ANK" evidence="3">
    <location>
        <begin position="857"/>
        <end position="889"/>
    </location>
</feature>
<evidence type="ECO:0000313" key="8">
    <source>
        <dbReference type="Proteomes" id="UP000826573"/>
    </source>
</evidence>
<feature type="repeat" description="ANK" evidence="3">
    <location>
        <begin position="956"/>
        <end position="986"/>
    </location>
</feature>
<dbReference type="PANTHER" id="PTHR24198:SF165">
    <property type="entry name" value="ANKYRIN REPEAT-CONTAINING PROTEIN-RELATED"/>
    <property type="match status" value="1"/>
</dbReference>
<feature type="repeat" description="ANK" evidence="3">
    <location>
        <begin position="923"/>
        <end position="955"/>
    </location>
</feature>
<evidence type="ECO:0000256" key="3">
    <source>
        <dbReference type="PROSITE-ProRule" id="PRU00023"/>
    </source>
</evidence>
<feature type="repeat" description="ANK" evidence="3">
    <location>
        <begin position="1308"/>
        <end position="1345"/>
    </location>
</feature>
<dbReference type="GO" id="GO:0003824">
    <property type="term" value="F:catalytic activity"/>
    <property type="evidence" value="ECO:0007669"/>
    <property type="project" value="InterPro"/>
</dbReference>
<dbReference type="InterPro" id="IPR036770">
    <property type="entry name" value="Ankyrin_rpt-contain_sf"/>
</dbReference>
<feature type="repeat" description="ANK" evidence="3">
    <location>
        <begin position="1242"/>
        <end position="1274"/>
    </location>
</feature>
<dbReference type="GO" id="GO:0005737">
    <property type="term" value="C:cytoplasm"/>
    <property type="evidence" value="ECO:0007669"/>
    <property type="project" value="TreeGrafter"/>
</dbReference>
<dbReference type="Pfam" id="PF22939">
    <property type="entry name" value="WHD_GPIID"/>
    <property type="match status" value="1"/>
</dbReference>
<feature type="repeat" description="ANK" evidence="3">
    <location>
        <begin position="1173"/>
        <end position="1208"/>
    </location>
</feature>
<keyword evidence="1" id="KW-0677">Repeat</keyword>
<feature type="repeat" description="ANK" evidence="3">
    <location>
        <begin position="992"/>
        <end position="1034"/>
    </location>
</feature>
<feature type="repeat" description="ANK" evidence="3">
    <location>
        <begin position="1035"/>
        <end position="1066"/>
    </location>
</feature>
<evidence type="ECO:0000259" key="6">
    <source>
        <dbReference type="Pfam" id="PF24883"/>
    </source>
</evidence>
<dbReference type="Gene3D" id="3.40.50.1580">
    <property type="entry name" value="Nucleoside phosphorylase domain"/>
    <property type="match status" value="1"/>
</dbReference>
<evidence type="ECO:0000256" key="4">
    <source>
        <dbReference type="SAM" id="MobiDB-lite"/>
    </source>
</evidence>
<feature type="repeat" description="ANK" evidence="3">
    <location>
        <begin position="1104"/>
        <end position="1134"/>
    </location>
</feature>
<protein>
    <recommendedName>
        <fullName evidence="9">Ankyrin repeat protein</fullName>
    </recommendedName>
</protein>
<dbReference type="SMART" id="SM00248">
    <property type="entry name" value="ANK"/>
    <property type="match status" value="19"/>
</dbReference>
<dbReference type="Pfam" id="PF24883">
    <property type="entry name" value="NPHP3_N"/>
    <property type="match status" value="1"/>
</dbReference>
<dbReference type="PRINTS" id="PR01415">
    <property type="entry name" value="ANKYRIN"/>
</dbReference>
<evidence type="ECO:0000313" key="7">
    <source>
        <dbReference type="EMBL" id="KAH0527113.1"/>
    </source>
</evidence>
<evidence type="ECO:0000256" key="1">
    <source>
        <dbReference type="ARBA" id="ARBA00022737"/>
    </source>
</evidence>
<dbReference type="EMBL" id="JAIMJC010000003">
    <property type="protein sequence ID" value="KAH0527113.1"/>
    <property type="molecule type" value="Genomic_DNA"/>
</dbReference>
<dbReference type="GO" id="GO:0009116">
    <property type="term" value="P:nucleoside metabolic process"/>
    <property type="evidence" value="ECO:0007669"/>
    <property type="project" value="InterPro"/>
</dbReference>
<dbReference type="InterPro" id="IPR054471">
    <property type="entry name" value="GPIID_WHD"/>
</dbReference>
<evidence type="ECO:0000259" key="5">
    <source>
        <dbReference type="Pfam" id="PF22939"/>
    </source>
</evidence>
<dbReference type="PROSITE" id="PS50088">
    <property type="entry name" value="ANK_REPEAT"/>
    <property type="match status" value="15"/>
</dbReference>
<feature type="domain" description="Nephrocystin 3-like N-terminal" evidence="6">
    <location>
        <begin position="370"/>
        <end position="536"/>
    </location>
</feature>
<organism evidence="7 8">
    <name type="scientific">Trichoderma semiorbis</name>
    <dbReference type="NCBI Taxonomy" id="1491008"/>
    <lineage>
        <taxon>Eukaryota</taxon>
        <taxon>Fungi</taxon>
        <taxon>Dikarya</taxon>
        <taxon>Ascomycota</taxon>
        <taxon>Pezizomycotina</taxon>
        <taxon>Sordariomycetes</taxon>
        <taxon>Hypocreomycetidae</taxon>
        <taxon>Hypocreales</taxon>
        <taxon>Hypocreaceae</taxon>
        <taxon>Trichoderma</taxon>
    </lineage>
</organism>
<name>A0A9P8HFX0_9HYPO</name>